<feature type="transmembrane region" description="Helical" evidence="7">
    <location>
        <begin position="137"/>
        <end position="159"/>
    </location>
</feature>
<feature type="transmembrane region" description="Helical" evidence="7">
    <location>
        <begin position="303"/>
        <end position="329"/>
    </location>
</feature>
<name>A0A0A2X7R6_THEFI</name>
<evidence type="ECO:0000259" key="8">
    <source>
        <dbReference type="PROSITE" id="PS50928"/>
    </source>
</evidence>
<feature type="transmembrane region" description="Helical" evidence="7">
    <location>
        <begin position="12"/>
        <end position="29"/>
    </location>
</feature>
<dbReference type="Proteomes" id="UP000030364">
    <property type="component" value="Unassembled WGS sequence"/>
</dbReference>
<dbReference type="SUPFAM" id="SSF161098">
    <property type="entry name" value="MetI-like"/>
    <property type="match status" value="1"/>
</dbReference>
<feature type="transmembrane region" description="Helical" evidence="7">
    <location>
        <begin position="258"/>
        <end position="283"/>
    </location>
</feature>
<proteinExistence type="inferred from homology"/>
<dbReference type="PROSITE" id="PS50928">
    <property type="entry name" value="ABC_TM1"/>
    <property type="match status" value="1"/>
</dbReference>
<dbReference type="GO" id="GO:0055085">
    <property type="term" value="P:transmembrane transport"/>
    <property type="evidence" value="ECO:0007669"/>
    <property type="project" value="InterPro"/>
</dbReference>
<feature type="transmembrane region" description="Helical" evidence="7">
    <location>
        <begin position="102"/>
        <end position="125"/>
    </location>
</feature>
<dbReference type="STRING" id="276.THFILI_05010"/>
<evidence type="ECO:0000256" key="7">
    <source>
        <dbReference type="RuleBase" id="RU363032"/>
    </source>
</evidence>
<dbReference type="InterPro" id="IPR035906">
    <property type="entry name" value="MetI-like_sf"/>
</dbReference>
<dbReference type="EMBL" id="JPSL02000038">
    <property type="protein sequence ID" value="KGQ21244.2"/>
    <property type="molecule type" value="Genomic_DNA"/>
</dbReference>
<evidence type="ECO:0000313" key="9">
    <source>
        <dbReference type="EMBL" id="KGQ21244.2"/>
    </source>
</evidence>
<dbReference type="PANTHER" id="PTHR30465">
    <property type="entry name" value="INNER MEMBRANE ABC TRANSPORTER"/>
    <property type="match status" value="1"/>
</dbReference>
<comment type="subcellular location">
    <subcellularLocation>
        <location evidence="1 7">Cell membrane</location>
        <topology evidence="1 7">Multi-pass membrane protein</topology>
    </subcellularLocation>
</comment>
<keyword evidence="6 7" id="KW-0472">Membrane</keyword>
<dbReference type="AlphaFoldDB" id="A0A0A2X7R6"/>
<reference evidence="9 10" key="1">
    <citation type="journal article" date="2015" name="Genome Announc.">
        <title>Draft Genome Sequence of the Thermophile Thermus filiformis ATCC 43280, Producer of Carotenoid-(Di)glucoside-Branched Fatty Acid (Di)esters and Source of Hyperthermostable Enzymes of Biotechnological Interest.</title>
        <authorList>
            <person name="Mandelli F."/>
            <person name="Oliveira Ramires B."/>
            <person name="Couger M.B."/>
            <person name="Paixao D.A."/>
            <person name="Camilo C.M."/>
            <person name="Polikarpov I."/>
            <person name="Prade R."/>
            <person name="Riano-Pachon D.M."/>
            <person name="Squina F.M."/>
        </authorList>
    </citation>
    <scope>NUCLEOTIDE SEQUENCE [LARGE SCALE GENOMIC DNA]</scope>
    <source>
        <strain evidence="9 10">ATCC 43280</strain>
    </source>
</reference>
<keyword evidence="4 7" id="KW-0812">Transmembrane</keyword>
<organism evidence="9 10">
    <name type="scientific">Thermus filiformis</name>
    <dbReference type="NCBI Taxonomy" id="276"/>
    <lineage>
        <taxon>Bacteria</taxon>
        <taxon>Thermotogati</taxon>
        <taxon>Deinococcota</taxon>
        <taxon>Deinococci</taxon>
        <taxon>Thermales</taxon>
        <taxon>Thermaceae</taxon>
        <taxon>Thermus</taxon>
    </lineage>
</organism>
<keyword evidence="2 7" id="KW-0813">Transport</keyword>
<dbReference type="GO" id="GO:0005886">
    <property type="term" value="C:plasma membrane"/>
    <property type="evidence" value="ECO:0007669"/>
    <property type="project" value="UniProtKB-SubCell"/>
</dbReference>
<protein>
    <submittedName>
        <fullName evidence="9">Diguanylate cyclase</fullName>
    </submittedName>
</protein>
<evidence type="ECO:0000256" key="1">
    <source>
        <dbReference type="ARBA" id="ARBA00004651"/>
    </source>
</evidence>
<dbReference type="InterPro" id="IPR000515">
    <property type="entry name" value="MetI-like"/>
</dbReference>
<accession>A0A0A2X7R6</accession>
<keyword evidence="10" id="KW-1185">Reference proteome</keyword>
<evidence type="ECO:0000256" key="6">
    <source>
        <dbReference type="ARBA" id="ARBA00023136"/>
    </source>
</evidence>
<keyword evidence="5 7" id="KW-1133">Transmembrane helix</keyword>
<comment type="similarity">
    <text evidence="7">Belongs to the binding-protein-dependent transport system permease family.</text>
</comment>
<evidence type="ECO:0000256" key="2">
    <source>
        <dbReference type="ARBA" id="ARBA00022448"/>
    </source>
</evidence>
<dbReference type="InterPro" id="IPR045621">
    <property type="entry name" value="BPD_transp_1_N"/>
</dbReference>
<comment type="caution">
    <text evidence="9">The sequence shown here is derived from an EMBL/GenBank/DDBJ whole genome shotgun (WGS) entry which is preliminary data.</text>
</comment>
<evidence type="ECO:0000256" key="3">
    <source>
        <dbReference type="ARBA" id="ARBA00022475"/>
    </source>
</evidence>
<dbReference type="CDD" id="cd06261">
    <property type="entry name" value="TM_PBP2"/>
    <property type="match status" value="1"/>
</dbReference>
<dbReference type="PANTHER" id="PTHR30465:SF0">
    <property type="entry name" value="OLIGOPEPTIDE TRANSPORT SYSTEM PERMEASE PROTEIN APPB"/>
    <property type="match status" value="1"/>
</dbReference>
<dbReference type="Pfam" id="PF00528">
    <property type="entry name" value="BPD_transp_1"/>
    <property type="match status" value="1"/>
</dbReference>
<feature type="domain" description="ABC transmembrane type-1" evidence="8">
    <location>
        <begin position="98"/>
        <end position="322"/>
    </location>
</feature>
<evidence type="ECO:0000313" key="10">
    <source>
        <dbReference type="Proteomes" id="UP000030364"/>
    </source>
</evidence>
<evidence type="ECO:0000256" key="5">
    <source>
        <dbReference type="ARBA" id="ARBA00022989"/>
    </source>
</evidence>
<dbReference type="Pfam" id="PF19300">
    <property type="entry name" value="BPD_transp_1_N"/>
    <property type="match status" value="1"/>
</dbReference>
<keyword evidence="3" id="KW-1003">Cell membrane</keyword>
<evidence type="ECO:0000256" key="4">
    <source>
        <dbReference type="ARBA" id="ARBA00022692"/>
    </source>
</evidence>
<sequence>MFAYTLRRLLQMVPLLLAASVVIYALLALQPGDPLEELKRQNPRMTAEQFEALKRAYGLDQPLHIRYFKWLSRAVRGDLGYSRTYGIPAAEYIFAQRLPKTLLLSGLALTLALVVAIPVGIFSAVRQYTLADYTITFLSFMGFSMPVFFMGILLLYLFAIKLPELIPGFPQFPTGGVPPYLWQDVRSGAVSLATYLGQWAWHLVLPVLALSYLQMAEWTRFMRASLLEVLSQDYIRTARAKGLPERVVLYKHALRNALIPIVTLVGLAIPGVLGGATITETIFSYPGMGRAIFDALVEKDYNVAMAALAFLALMTALFNLLADLMYAVVDPRIRYS</sequence>
<feature type="transmembrane region" description="Helical" evidence="7">
    <location>
        <begin position="192"/>
        <end position="213"/>
    </location>
</feature>
<dbReference type="Gene3D" id="1.10.3720.10">
    <property type="entry name" value="MetI-like"/>
    <property type="match status" value="1"/>
</dbReference>
<dbReference type="OrthoDB" id="29805at2"/>
<dbReference type="RefSeq" id="WP_038066502.1">
    <property type="nucleotide sequence ID" value="NZ_JPSL02000038.1"/>
</dbReference>
<gene>
    <name evidence="9" type="ORF">THFILI_05010</name>
</gene>